<sequence length="212" mass="23858">MLKDMFSLPQPPATASMTDDACPVVHLSDSPDDLRYVLRAYMPKGDYIPLYLSVPSYSYDEISAAIRLGHKYQMSKLLDHTLAYLKRHYTNDYTTWYNHAHYVPLGFKRKIYAIGVVNLARLTGETSILPTALLACCMLGPNELVHGFERADGTREHLNLDDIDLCVAGKDTLVRESIRVAFRVFRPTVSDRCKTPGCVRGVVRLGESGERC</sequence>
<dbReference type="OrthoDB" id="3036049at2759"/>
<dbReference type="Proteomes" id="UP000184267">
    <property type="component" value="Unassembled WGS sequence"/>
</dbReference>
<dbReference type="AlphaFoldDB" id="A0A1M2V6H0"/>
<dbReference type="EMBL" id="MNAD01001627">
    <property type="protein sequence ID" value="OJT03172.1"/>
    <property type="molecule type" value="Genomic_DNA"/>
</dbReference>
<reference evidence="1 2" key="1">
    <citation type="submission" date="2016-10" db="EMBL/GenBank/DDBJ databases">
        <title>Genome sequence of the basidiomycete white-rot fungus Trametes pubescens.</title>
        <authorList>
            <person name="Makela M.R."/>
            <person name="Granchi Z."/>
            <person name="Peng M."/>
            <person name="De Vries R.P."/>
            <person name="Grigoriev I."/>
            <person name="Riley R."/>
            <person name="Hilden K."/>
        </authorList>
    </citation>
    <scope>NUCLEOTIDE SEQUENCE [LARGE SCALE GENOMIC DNA]</scope>
    <source>
        <strain evidence="1 2">FBCC735</strain>
    </source>
</reference>
<gene>
    <name evidence="1" type="ORF">TRAPUB_6248</name>
</gene>
<dbReference type="STRING" id="154538.A0A1M2V6H0"/>
<protein>
    <submittedName>
        <fullName evidence="1">Uncharacterized protein</fullName>
    </submittedName>
</protein>
<keyword evidence="2" id="KW-1185">Reference proteome</keyword>
<accession>A0A1M2V6H0</accession>
<evidence type="ECO:0000313" key="1">
    <source>
        <dbReference type="EMBL" id="OJT03172.1"/>
    </source>
</evidence>
<evidence type="ECO:0000313" key="2">
    <source>
        <dbReference type="Proteomes" id="UP000184267"/>
    </source>
</evidence>
<comment type="caution">
    <text evidence="1">The sequence shown here is derived from an EMBL/GenBank/DDBJ whole genome shotgun (WGS) entry which is preliminary data.</text>
</comment>
<organism evidence="1 2">
    <name type="scientific">Trametes pubescens</name>
    <name type="common">White-rot fungus</name>
    <dbReference type="NCBI Taxonomy" id="154538"/>
    <lineage>
        <taxon>Eukaryota</taxon>
        <taxon>Fungi</taxon>
        <taxon>Dikarya</taxon>
        <taxon>Basidiomycota</taxon>
        <taxon>Agaricomycotina</taxon>
        <taxon>Agaricomycetes</taxon>
        <taxon>Polyporales</taxon>
        <taxon>Polyporaceae</taxon>
        <taxon>Trametes</taxon>
    </lineage>
</organism>
<name>A0A1M2V6H0_TRAPU</name>
<proteinExistence type="predicted"/>